<evidence type="ECO:0000313" key="1">
    <source>
        <dbReference type="EMBL" id="MBW4769815.1"/>
    </source>
</evidence>
<comment type="caution">
    <text evidence="1">The sequence shown here is derived from an EMBL/GenBank/DDBJ whole genome shotgun (WGS) entry which is preliminary data.</text>
</comment>
<dbReference type="Proteomes" id="UP000788426">
    <property type="component" value="Unassembled WGS sequence"/>
</dbReference>
<sequence length="138" mass="15783">MTIAINKKLGLLLLFFICFISGFAATKQTKIYMFGVATSFNDSTLYITEIQEISGAYIDSKTKFLVERDNYSYQLRDYLKGLGEQTPTATTIFAIEKKEIEKKYLVIKKKYLDPGLYQVKQINNASFTFKPITPTTTE</sequence>
<name>A0ABS6YE44_9BACT</name>
<dbReference type="RefSeq" id="WP_219481901.1">
    <property type="nucleotide sequence ID" value="NZ_CAUTHS010000032.1"/>
</dbReference>
<dbReference type="EMBL" id="JAHXCT010000006">
    <property type="protein sequence ID" value="MBW4769815.1"/>
    <property type="molecule type" value="Genomic_DNA"/>
</dbReference>
<keyword evidence="2" id="KW-1185">Reference proteome</keyword>
<reference evidence="1 2" key="1">
    <citation type="submission" date="2021-07" db="EMBL/GenBank/DDBJ databases">
        <title>Genomic diversity and antimicrobial resistance of Prevotella spp. isolated from chronic lung disease airways.</title>
        <authorList>
            <person name="Webb K.A."/>
            <person name="Olagoke O.S."/>
            <person name="Baird T."/>
            <person name="Neill J."/>
            <person name="Pham A."/>
            <person name="Wells T.J."/>
            <person name="Ramsay K.A."/>
            <person name="Bell S.C."/>
            <person name="Sarovich D.S."/>
            <person name="Price E.P."/>
        </authorList>
    </citation>
    <scope>NUCLEOTIDE SEQUENCE [LARGE SCALE GENOMIC DNA]</scope>
    <source>
        <strain evidence="1 2">SCHI0011.S.12</strain>
    </source>
</reference>
<accession>A0ABS6YE44</accession>
<organism evidence="1 2">
    <name type="scientific">Hoylesella nanceiensis</name>
    <dbReference type="NCBI Taxonomy" id="425941"/>
    <lineage>
        <taxon>Bacteria</taxon>
        <taxon>Pseudomonadati</taxon>
        <taxon>Bacteroidota</taxon>
        <taxon>Bacteroidia</taxon>
        <taxon>Bacteroidales</taxon>
        <taxon>Prevotellaceae</taxon>
        <taxon>Hoylesella</taxon>
    </lineage>
</organism>
<protein>
    <submittedName>
        <fullName evidence="1">Uncharacterized protein</fullName>
    </submittedName>
</protein>
<proteinExistence type="predicted"/>
<gene>
    <name evidence="1" type="ORF">KZO38_08595</name>
</gene>
<evidence type="ECO:0000313" key="2">
    <source>
        <dbReference type="Proteomes" id="UP000788426"/>
    </source>
</evidence>